<keyword evidence="8" id="KW-0862">Zinc</keyword>
<sequence>MGGSQSKTPTQKHTINPKYIPRPVKTSSSLKNVIPAPFKAPADNDEEEKIPNYYENRDKTKQHTGDLEYRERMDKLKAEQRKKVKEMRQRNVKKRGIIEHPCEREDGGMGARSNRNGRVPMGQRFGEVGLDEEEPYNPVSHRVSRRVEKPKREAYMRQNLSENVPAEEEKKVPEINWEEEKETSQERRRRAEAAQERKEKMKKVLELKEKAKEMYSKRNIDERTGNQGFIGMFRRQLRQRQPARSPKKEAIYEIEEVKESETVYKDKIDFENATEAEIIDDYKEQMIAIRNFILFDEKIPDNKVNSKDLIEKQQFIRNQLGLNKVEENEQSLDTGFKIIDTLNMQTLFVHDPEFECYSVMTGKKFPTGSNEKGVFCYFKSEGRECVHCAEEFAKGDILMKLSSCGHVFHADCAEEYMYYSNQCPLCRAVLYQKNTHSPIP</sequence>
<feature type="compositionally biased region" description="Basic and acidic residues" evidence="12">
    <location>
        <begin position="80"/>
        <end position="89"/>
    </location>
</feature>
<dbReference type="Proteomes" id="UP001295684">
    <property type="component" value="Unassembled WGS sequence"/>
</dbReference>
<feature type="compositionally biased region" description="Basic and acidic residues" evidence="12">
    <location>
        <begin position="55"/>
        <end position="67"/>
    </location>
</feature>
<evidence type="ECO:0000256" key="1">
    <source>
        <dbReference type="ARBA" id="ARBA00004167"/>
    </source>
</evidence>
<keyword evidence="4" id="KW-0812">Transmembrane</keyword>
<proteinExistence type="predicted"/>
<feature type="region of interest" description="Disordered" evidence="12">
    <location>
        <begin position="80"/>
        <end position="197"/>
    </location>
</feature>
<reference evidence="14" key="1">
    <citation type="submission" date="2023-07" db="EMBL/GenBank/DDBJ databases">
        <authorList>
            <consortium name="AG Swart"/>
            <person name="Singh M."/>
            <person name="Singh A."/>
            <person name="Seah K."/>
            <person name="Emmerich C."/>
        </authorList>
    </citation>
    <scope>NUCLEOTIDE SEQUENCE</scope>
    <source>
        <strain evidence="14">DP1</strain>
    </source>
</reference>
<feature type="compositionally biased region" description="Basic and acidic residues" evidence="12">
    <location>
        <begin position="182"/>
        <end position="197"/>
    </location>
</feature>
<feature type="compositionally biased region" description="Basic and acidic residues" evidence="12">
    <location>
        <begin position="96"/>
        <end position="107"/>
    </location>
</feature>
<dbReference type="GO" id="GO:0016740">
    <property type="term" value="F:transferase activity"/>
    <property type="evidence" value="ECO:0007669"/>
    <property type="project" value="UniProtKB-KW"/>
</dbReference>
<evidence type="ECO:0000313" key="14">
    <source>
        <dbReference type="EMBL" id="CAI2367801.1"/>
    </source>
</evidence>
<dbReference type="InterPro" id="IPR002350">
    <property type="entry name" value="Kazal_dom"/>
</dbReference>
<dbReference type="AlphaFoldDB" id="A0AAD1UH18"/>
<dbReference type="Pfam" id="PF13639">
    <property type="entry name" value="zf-RING_2"/>
    <property type="match status" value="1"/>
</dbReference>
<evidence type="ECO:0000256" key="8">
    <source>
        <dbReference type="ARBA" id="ARBA00022833"/>
    </source>
</evidence>
<name>A0AAD1UH18_EUPCR</name>
<evidence type="ECO:0000256" key="5">
    <source>
        <dbReference type="ARBA" id="ARBA00022723"/>
    </source>
</evidence>
<evidence type="ECO:0000256" key="4">
    <source>
        <dbReference type="ARBA" id="ARBA00022692"/>
    </source>
</evidence>
<dbReference type="PROSITE" id="PS00282">
    <property type="entry name" value="KAZAL_1"/>
    <property type="match status" value="1"/>
</dbReference>
<accession>A0AAD1UH18</accession>
<comment type="subcellular location">
    <subcellularLocation>
        <location evidence="1">Membrane</location>
        <topology evidence="1">Single-pass membrane protein</topology>
    </subcellularLocation>
</comment>
<dbReference type="GO" id="GO:0031625">
    <property type="term" value="F:ubiquitin protein ligase binding"/>
    <property type="evidence" value="ECO:0007669"/>
    <property type="project" value="TreeGrafter"/>
</dbReference>
<evidence type="ECO:0000313" key="15">
    <source>
        <dbReference type="Proteomes" id="UP001295684"/>
    </source>
</evidence>
<keyword evidence="3" id="KW-0808">Transferase</keyword>
<feature type="compositionally biased region" description="Polar residues" evidence="12">
    <location>
        <begin position="1"/>
        <end position="14"/>
    </location>
</feature>
<evidence type="ECO:0000256" key="2">
    <source>
        <dbReference type="ARBA" id="ARBA00004906"/>
    </source>
</evidence>
<dbReference type="GO" id="GO:0016020">
    <property type="term" value="C:membrane"/>
    <property type="evidence" value="ECO:0007669"/>
    <property type="project" value="UniProtKB-SubCell"/>
</dbReference>
<evidence type="ECO:0000256" key="10">
    <source>
        <dbReference type="ARBA" id="ARBA00023136"/>
    </source>
</evidence>
<keyword evidence="5" id="KW-0479">Metal-binding</keyword>
<feature type="compositionally biased region" description="Basic and acidic residues" evidence="12">
    <location>
        <begin position="145"/>
        <end position="155"/>
    </location>
</feature>
<dbReference type="GO" id="GO:0008270">
    <property type="term" value="F:zinc ion binding"/>
    <property type="evidence" value="ECO:0007669"/>
    <property type="project" value="UniProtKB-KW"/>
</dbReference>
<keyword evidence="9" id="KW-1133">Transmembrane helix</keyword>
<comment type="caution">
    <text evidence="14">The sequence shown here is derived from an EMBL/GenBank/DDBJ whole genome shotgun (WGS) entry which is preliminary data.</text>
</comment>
<dbReference type="EMBL" id="CAMPGE010008918">
    <property type="protein sequence ID" value="CAI2367801.1"/>
    <property type="molecule type" value="Genomic_DNA"/>
</dbReference>
<evidence type="ECO:0000256" key="9">
    <source>
        <dbReference type="ARBA" id="ARBA00022989"/>
    </source>
</evidence>
<dbReference type="InterPro" id="IPR013083">
    <property type="entry name" value="Znf_RING/FYVE/PHD"/>
</dbReference>
<dbReference type="PANTHER" id="PTHR45768">
    <property type="entry name" value="E3 UBIQUITIN-PROTEIN LIGASE RNF13-LIKE"/>
    <property type="match status" value="1"/>
</dbReference>
<protein>
    <recommendedName>
        <fullName evidence="13">RING-type domain-containing protein</fullName>
    </recommendedName>
</protein>
<dbReference type="PANTHER" id="PTHR45768:SF26">
    <property type="entry name" value="RING-TYPE E3 UBIQUITIN TRANSFERASE"/>
    <property type="match status" value="1"/>
</dbReference>
<evidence type="ECO:0000256" key="7">
    <source>
        <dbReference type="ARBA" id="ARBA00022786"/>
    </source>
</evidence>
<keyword evidence="10" id="KW-0472">Membrane</keyword>
<keyword evidence="15" id="KW-1185">Reference proteome</keyword>
<dbReference type="Gene3D" id="3.30.40.10">
    <property type="entry name" value="Zinc/RING finger domain, C3HC4 (zinc finger)"/>
    <property type="match status" value="1"/>
</dbReference>
<dbReference type="SMART" id="SM00184">
    <property type="entry name" value="RING"/>
    <property type="match status" value="1"/>
</dbReference>
<evidence type="ECO:0000259" key="13">
    <source>
        <dbReference type="PROSITE" id="PS50089"/>
    </source>
</evidence>
<dbReference type="InterPro" id="IPR001841">
    <property type="entry name" value="Znf_RING"/>
</dbReference>
<evidence type="ECO:0000256" key="3">
    <source>
        <dbReference type="ARBA" id="ARBA00022679"/>
    </source>
</evidence>
<feature type="region of interest" description="Disordered" evidence="12">
    <location>
        <begin position="1"/>
        <end position="67"/>
    </location>
</feature>
<keyword evidence="7" id="KW-0833">Ubl conjugation pathway</keyword>
<keyword evidence="6 11" id="KW-0863">Zinc-finger</keyword>
<organism evidence="14 15">
    <name type="scientific">Euplotes crassus</name>
    <dbReference type="NCBI Taxonomy" id="5936"/>
    <lineage>
        <taxon>Eukaryota</taxon>
        <taxon>Sar</taxon>
        <taxon>Alveolata</taxon>
        <taxon>Ciliophora</taxon>
        <taxon>Intramacronucleata</taxon>
        <taxon>Spirotrichea</taxon>
        <taxon>Hypotrichia</taxon>
        <taxon>Euplotida</taxon>
        <taxon>Euplotidae</taxon>
        <taxon>Moneuplotes</taxon>
    </lineage>
</organism>
<evidence type="ECO:0000256" key="6">
    <source>
        <dbReference type="ARBA" id="ARBA00022771"/>
    </source>
</evidence>
<evidence type="ECO:0000256" key="11">
    <source>
        <dbReference type="PROSITE-ProRule" id="PRU00175"/>
    </source>
</evidence>
<comment type="pathway">
    <text evidence="2">Protein modification; protein ubiquitination.</text>
</comment>
<evidence type="ECO:0000256" key="12">
    <source>
        <dbReference type="SAM" id="MobiDB-lite"/>
    </source>
</evidence>
<dbReference type="PROSITE" id="PS50089">
    <property type="entry name" value="ZF_RING_2"/>
    <property type="match status" value="1"/>
</dbReference>
<gene>
    <name evidence="14" type="ORF">ECRASSUSDP1_LOCUS9089</name>
</gene>
<feature type="domain" description="RING-type" evidence="13">
    <location>
        <begin position="385"/>
        <end position="427"/>
    </location>
</feature>
<dbReference type="SUPFAM" id="SSF57850">
    <property type="entry name" value="RING/U-box"/>
    <property type="match status" value="1"/>
</dbReference>